<proteinExistence type="inferred from homology"/>
<evidence type="ECO:0000313" key="7">
    <source>
        <dbReference type="EMBL" id="MCK8679114.1"/>
    </source>
</evidence>
<evidence type="ECO:0000256" key="3">
    <source>
        <dbReference type="ARBA" id="ARBA00022964"/>
    </source>
</evidence>
<dbReference type="EMBL" id="JALPTH010000016">
    <property type="protein sequence ID" value="MCK8679114.1"/>
    <property type="molecule type" value="Genomic_DNA"/>
</dbReference>
<comment type="caution">
    <text evidence="7">The sequence shown here is derived from an EMBL/GenBank/DDBJ whole genome shotgun (WGS) entry which is preliminary data.</text>
</comment>
<keyword evidence="3 7" id="KW-0223">Dioxygenase</keyword>
<dbReference type="InterPro" id="IPR014710">
    <property type="entry name" value="RmlC-like_jellyroll"/>
</dbReference>
<feature type="region of interest" description="Disordered" evidence="6">
    <location>
        <begin position="1"/>
        <end position="28"/>
    </location>
</feature>
<comment type="similarity">
    <text evidence="1">Belongs to the cysteine dioxygenase family.</text>
</comment>
<gene>
    <name evidence="7" type="ORF">M1O15_17290</name>
</gene>
<sequence>MTPTASSPTADRTTHRTTARTSDGTAARTTDRLRTLVGGIRAAVDRGLPPEATAWLVADALRPHLTAPDLLTPAQCEGDPDRYRQHVLHAEPDGMFSLVALVWLPGQQTSIHDHVSWCVTGIHRGEEHERRYRLVPDRPGARLEAAGDLVSPAGTVTAFAPPGDIHRVCNGGTDTAISLHVYGADITRLGSSVRRVYRLPADR</sequence>
<evidence type="ECO:0000256" key="5">
    <source>
        <dbReference type="ARBA" id="ARBA00023004"/>
    </source>
</evidence>
<accession>A0ABT0ICR6</accession>
<keyword evidence="2" id="KW-0479">Metal-binding</keyword>
<protein>
    <submittedName>
        <fullName evidence="7">Cysteine dioxygenase family protein</fullName>
    </submittedName>
</protein>
<dbReference type="CDD" id="cd10548">
    <property type="entry name" value="cupin_CDO"/>
    <property type="match status" value="1"/>
</dbReference>
<keyword evidence="8" id="KW-1185">Reference proteome</keyword>
<organism evidence="7 8">
    <name type="scientific">Streptomyces lichenis</name>
    <dbReference type="NCBI Taxonomy" id="2306967"/>
    <lineage>
        <taxon>Bacteria</taxon>
        <taxon>Bacillati</taxon>
        <taxon>Actinomycetota</taxon>
        <taxon>Actinomycetes</taxon>
        <taxon>Kitasatosporales</taxon>
        <taxon>Streptomycetaceae</taxon>
        <taxon>Streptomyces</taxon>
    </lineage>
</organism>
<dbReference type="SUPFAM" id="SSF51182">
    <property type="entry name" value="RmlC-like cupins"/>
    <property type="match status" value="1"/>
</dbReference>
<dbReference type="Pfam" id="PF05995">
    <property type="entry name" value="CDO_I"/>
    <property type="match status" value="1"/>
</dbReference>
<evidence type="ECO:0000256" key="6">
    <source>
        <dbReference type="SAM" id="MobiDB-lite"/>
    </source>
</evidence>
<feature type="compositionally biased region" description="Low complexity" evidence="6">
    <location>
        <begin position="19"/>
        <end position="28"/>
    </location>
</feature>
<dbReference type="PANTHER" id="PTHR12918:SF1">
    <property type="entry name" value="CYSTEINE DIOXYGENASE TYPE 1"/>
    <property type="match status" value="1"/>
</dbReference>
<dbReference type="GO" id="GO:0051213">
    <property type="term" value="F:dioxygenase activity"/>
    <property type="evidence" value="ECO:0007669"/>
    <property type="project" value="UniProtKB-KW"/>
</dbReference>
<dbReference type="InterPro" id="IPR011051">
    <property type="entry name" value="RmlC_Cupin_sf"/>
</dbReference>
<dbReference type="InterPro" id="IPR010300">
    <property type="entry name" value="CDO_1"/>
</dbReference>
<dbReference type="RefSeq" id="WP_248634777.1">
    <property type="nucleotide sequence ID" value="NZ_JALPTH010000016.1"/>
</dbReference>
<keyword evidence="4" id="KW-0560">Oxidoreductase</keyword>
<dbReference type="PANTHER" id="PTHR12918">
    <property type="entry name" value="CYSTEINE DIOXYGENASE"/>
    <property type="match status" value="1"/>
</dbReference>
<reference evidence="7 8" key="1">
    <citation type="submission" date="2022-04" db="EMBL/GenBank/DDBJ databases">
        <title>Streptomyces sp. nov. LCR6-01 isolated from Lichen of Dirinaria sp.</title>
        <authorList>
            <person name="Kanchanasin P."/>
            <person name="Tanasupawat S."/>
            <person name="Phongsopitanun W."/>
        </authorList>
    </citation>
    <scope>NUCLEOTIDE SEQUENCE [LARGE SCALE GENOMIC DNA]</scope>
    <source>
        <strain evidence="7 8">LCR6-01</strain>
    </source>
</reference>
<evidence type="ECO:0000256" key="2">
    <source>
        <dbReference type="ARBA" id="ARBA00022723"/>
    </source>
</evidence>
<evidence type="ECO:0000256" key="1">
    <source>
        <dbReference type="ARBA" id="ARBA00006622"/>
    </source>
</evidence>
<keyword evidence="5" id="KW-0408">Iron</keyword>
<evidence type="ECO:0000313" key="8">
    <source>
        <dbReference type="Proteomes" id="UP001522868"/>
    </source>
</evidence>
<dbReference type="Proteomes" id="UP001522868">
    <property type="component" value="Unassembled WGS sequence"/>
</dbReference>
<name>A0ABT0ICR6_9ACTN</name>
<dbReference type="Gene3D" id="2.60.120.10">
    <property type="entry name" value="Jelly Rolls"/>
    <property type="match status" value="1"/>
</dbReference>
<evidence type="ECO:0000256" key="4">
    <source>
        <dbReference type="ARBA" id="ARBA00023002"/>
    </source>
</evidence>